<dbReference type="PROSITE" id="PS00723">
    <property type="entry name" value="POLYPRENYL_SYNTHASE_1"/>
    <property type="match status" value="1"/>
</dbReference>
<protein>
    <submittedName>
        <fullName evidence="7">Polyprenyl synthetase</fullName>
    </submittedName>
</protein>
<accession>C8W9I8</accession>
<evidence type="ECO:0000256" key="6">
    <source>
        <dbReference type="RuleBase" id="RU004466"/>
    </source>
</evidence>
<dbReference type="Gene3D" id="1.10.600.10">
    <property type="entry name" value="Farnesyl Diphosphate Synthase"/>
    <property type="match status" value="1"/>
</dbReference>
<name>C8W9I8_LANP1</name>
<organism evidence="7 8">
    <name type="scientific">Lancefieldella parvula (strain ATCC 33793 / DSM 20469 / CCUG 32760 / JCM 10300 / KCTC 3663 / VPI 0546 / 1246)</name>
    <name type="common">Atopobium parvulum</name>
    <dbReference type="NCBI Taxonomy" id="521095"/>
    <lineage>
        <taxon>Bacteria</taxon>
        <taxon>Bacillati</taxon>
        <taxon>Actinomycetota</taxon>
        <taxon>Coriobacteriia</taxon>
        <taxon>Coriobacteriales</taxon>
        <taxon>Atopobiaceae</taxon>
        <taxon>Lancefieldella</taxon>
    </lineage>
</organism>
<dbReference type="GO" id="GO:0008299">
    <property type="term" value="P:isoprenoid biosynthetic process"/>
    <property type="evidence" value="ECO:0007669"/>
    <property type="project" value="InterPro"/>
</dbReference>
<evidence type="ECO:0000313" key="7">
    <source>
        <dbReference type="EMBL" id="ACV50776.1"/>
    </source>
</evidence>
<comment type="similarity">
    <text evidence="2 6">Belongs to the FPP/GGPP synthase family.</text>
</comment>
<evidence type="ECO:0000256" key="3">
    <source>
        <dbReference type="ARBA" id="ARBA00022679"/>
    </source>
</evidence>
<gene>
    <name evidence="7" type="ordered locus">Apar_0345</name>
</gene>
<comment type="cofactor">
    <cofactor evidence="1">
        <name>Mg(2+)</name>
        <dbReference type="ChEBI" id="CHEBI:18420"/>
    </cofactor>
</comment>
<dbReference type="OrthoDB" id="4497239at2"/>
<evidence type="ECO:0000256" key="4">
    <source>
        <dbReference type="ARBA" id="ARBA00022723"/>
    </source>
</evidence>
<dbReference type="eggNOG" id="COG0142">
    <property type="taxonomic scope" value="Bacteria"/>
</dbReference>
<dbReference type="InterPro" id="IPR000092">
    <property type="entry name" value="Polyprenyl_synt"/>
</dbReference>
<dbReference type="HOGENOM" id="CLU_014015_2_1_11"/>
<dbReference type="Proteomes" id="UP000000960">
    <property type="component" value="Chromosome"/>
</dbReference>
<sequence>MNFADYLKQKLPAVEAEIMRGLPAASTSPANASSERTHADLNTYLYQPLAHFSAGGGKRVRPVLCCLGAEAVGGSAEAALPVGCAIEDFQSAALIHDDIADKSELRRGEKCLYKTLGTGLAINVGDSALVNVVRRVTVADHLSDQIKVRVIDALLSMEEHTLEGQALDLGWAQNERWDVTSDQYLFMALSKTAYYSAAYPLVLGALIGGADQKTLDALKDFGLKVGLAFQLQDDLLNLVGDAKEQGKDFRSDITEGKRTLAVVYALEHLGSADKAELVSILSAHTTDTLRLQHAVELMESVNAIKFVRTRALALVEEAKLVLKNVILTEDARDTLLSMADFFVNRER</sequence>
<dbReference type="AlphaFoldDB" id="C8W9I8"/>
<dbReference type="RefSeq" id="WP_012808434.1">
    <property type="nucleotide sequence ID" value="NC_013203.1"/>
</dbReference>
<dbReference type="CDD" id="cd00685">
    <property type="entry name" value="Trans_IPPS_HT"/>
    <property type="match status" value="1"/>
</dbReference>
<keyword evidence="4" id="KW-0479">Metal-binding</keyword>
<keyword evidence="3 6" id="KW-0808">Transferase</keyword>
<dbReference type="PANTHER" id="PTHR12001">
    <property type="entry name" value="GERANYLGERANYL PYROPHOSPHATE SYNTHASE"/>
    <property type="match status" value="1"/>
</dbReference>
<dbReference type="InterPro" id="IPR033749">
    <property type="entry name" value="Polyprenyl_synt_CS"/>
</dbReference>
<dbReference type="PROSITE" id="PS00444">
    <property type="entry name" value="POLYPRENYL_SYNTHASE_2"/>
    <property type="match status" value="1"/>
</dbReference>
<dbReference type="Pfam" id="PF00348">
    <property type="entry name" value="polyprenyl_synt"/>
    <property type="match status" value="1"/>
</dbReference>
<evidence type="ECO:0000256" key="2">
    <source>
        <dbReference type="ARBA" id="ARBA00006706"/>
    </source>
</evidence>
<dbReference type="InterPro" id="IPR008949">
    <property type="entry name" value="Isoprenoid_synthase_dom_sf"/>
</dbReference>
<keyword evidence="5" id="KW-0460">Magnesium</keyword>
<dbReference type="EMBL" id="CP001721">
    <property type="protein sequence ID" value="ACV50776.1"/>
    <property type="molecule type" value="Genomic_DNA"/>
</dbReference>
<dbReference type="SUPFAM" id="SSF48576">
    <property type="entry name" value="Terpenoid synthases"/>
    <property type="match status" value="1"/>
</dbReference>
<dbReference type="STRING" id="521095.Apar_0345"/>
<dbReference type="GO" id="GO:0046872">
    <property type="term" value="F:metal ion binding"/>
    <property type="evidence" value="ECO:0007669"/>
    <property type="project" value="UniProtKB-KW"/>
</dbReference>
<evidence type="ECO:0000313" key="8">
    <source>
        <dbReference type="Proteomes" id="UP000000960"/>
    </source>
</evidence>
<evidence type="ECO:0000256" key="5">
    <source>
        <dbReference type="ARBA" id="ARBA00022842"/>
    </source>
</evidence>
<dbReference type="PANTHER" id="PTHR12001:SF85">
    <property type="entry name" value="SHORT CHAIN ISOPRENYL DIPHOSPHATE SYNTHASE"/>
    <property type="match status" value="1"/>
</dbReference>
<dbReference type="SFLD" id="SFLDG01017">
    <property type="entry name" value="Polyprenyl_Transferase_Like"/>
    <property type="match status" value="1"/>
</dbReference>
<dbReference type="SFLD" id="SFLDS00005">
    <property type="entry name" value="Isoprenoid_Synthase_Type_I"/>
    <property type="match status" value="1"/>
</dbReference>
<reference evidence="7 8" key="1">
    <citation type="journal article" date="2009" name="Stand. Genomic Sci.">
        <title>Complete genome sequence of Atopobium parvulum type strain (IPP 1246).</title>
        <authorList>
            <person name="Copeland A."/>
            <person name="Sikorski J."/>
            <person name="Lapidus A."/>
            <person name="Nolan M."/>
            <person name="Del Rio T.G."/>
            <person name="Lucas S."/>
            <person name="Chen F."/>
            <person name="Tice H."/>
            <person name="Pitluck S."/>
            <person name="Cheng J.F."/>
            <person name="Pukall R."/>
            <person name="Chertkov O."/>
            <person name="Brettin T."/>
            <person name="Han C."/>
            <person name="Detter J.C."/>
            <person name="Kuske C."/>
            <person name="Bruce D."/>
            <person name="Goodwin L."/>
            <person name="Ivanova N."/>
            <person name="Mavromatis K."/>
            <person name="Mikhailova N."/>
            <person name="Chen A."/>
            <person name="Palaniappan K."/>
            <person name="Chain P."/>
            <person name="Rohde M."/>
            <person name="Goker M."/>
            <person name="Bristow J."/>
            <person name="Eisen J.A."/>
            <person name="Markowitz V."/>
            <person name="Hugenholtz P."/>
            <person name="Kyrpides N.C."/>
            <person name="Klenk H.P."/>
            <person name="Detter J.C."/>
        </authorList>
    </citation>
    <scope>NUCLEOTIDE SEQUENCE [LARGE SCALE GENOMIC DNA]</scope>
    <source>
        <strain evidence="8">ATCC 33793 / DSM 20469 / CCUG 32760 / JCM 10300 / KCTC 3663 / VPI 0546 / 1246</strain>
    </source>
</reference>
<proteinExistence type="inferred from homology"/>
<dbReference type="KEGG" id="apv:Apar_0345"/>
<keyword evidence="8" id="KW-1185">Reference proteome</keyword>
<dbReference type="GeneID" id="84805878"/>
<evidence type="ECO:0000256" key="1">
    <source>
        <dbReference type="ARBA" id="ARBA00001946"/>
    </source>
</evidence>
<dbReference type="GO" id="GO:0004659">
    <property type="term" value="F:prenyltransferase activity"/>
    <property type="evidence" value="ECO:0007669"/>
    <property type="project" value="InterPro"/>
</dbReference>